<evidence type="ECO:0000313" key="2">
    <source>
        <dbReference type="Proteomes" id="UP001177021"/>
    </source>
</evidence>
<dbReference type="Proteomes" id="UP001177021">
    <property type="component" value="Unassembled WGS sequence"/>
</dbReference>
<keyword evidence="2" id="KW-1185">Reference proteome</keyword>
<evidence type="ECO:0000313" key="1">
    <source>
        <dbReference type="EMBL" id="CAJ2676115.1"/>
    </source>
</evidence>
<proteinExistence type="predicted"/>
<comment type="caution">
    <text evidence="1">The sequence shown here is derived from an EMBL/GenBank/DDBJ whole genome shotgun (WGS) entry which is preliminary data.</text>
</comment>
<gene>
    <name evidence="1" type="ORF">MILVUS5_LOCUS38941</name>
</gene>
<sequence length="916" mass="104084">MSTYSETTVHLECDTDDEVEINSGNDLCSQQGNENSNDYKCISDLTDDDIRGMEFSTETEATSFYKLYAHFHGFAVRKDDVKRDREKKIYMRQLLCNKAGTSTGNMRPTTRTGCEAKLRLLYDVDCKKFRVSVFNPTHNHDLTPERFVHLIPNYRKLTEADKQVVNGLHSQGVRTCHIMGFLMGQKGGHEALGFIRKDLYNFTDHQARVRIEEGDTYATLSYFQGKADGDASFFSEFSFTDDGRLENIFWADATSRFDYECFGDVVAFDTTYKKNRYGKPLVIFCGYNHHGETTIFAAALVSNETTETYKWVLTLFSKAMYGKHPKAVITDGDLSMREAIRVVFPNTRHRLCAWHLHKNACQHVKDTNFLAQFKSLMYYHYTPETFESEWKRVVDSYGVSNNPWVQKTYELKRMWASAYMRDHFLCGVRTTSICEGVNSFIKKYVQHKNSIVDFLHNFERALKDYRHNELLSDFKSFYYHPVLTTALPGFELGASKIFTAKKFKVVKKAIEDVAALSVTERSENEDSVVFKVNVYRRKDVAFFVHLDKLHTKFLCDCRRFERRGLPCSHVICAMKYEDMDMFPESLICKRWTKTAKSDHISSVASQESNDEKMSMFRRGALAAAFNSLCDVSCKSASDYKQALEGIYSLCNKINKGREGSGHGKHKAKKYVVRDPLMVKFKGAPRKGKPRTKRGCGHCRLPGHNIQRCPKLAGNASRAASDNESQSLSMSKTHDINDDIHSVAESDGRQDVENSSRTKRRRECDNDAFSTQDSINKRTTNTITENDNASVNPNVTINTANNDMTRDFGQSARQTPNVGYGVNYFSMHNGVPNNGGYSFAQFSPGGIHPSHSNTVLHAGTQSAPSYAPHFFAQFYPGGIHPSHSNTVLHAGTQSAPRYTSFTSALKEVERSANHRKL</sequence>
<dbReference type="EMBL" id="CASHSV030000823">
    <property type="protein sequence ID" value="CAJ2676115.1"/>
    <property type="molecule type" value="Genomic_DNA"/>
</dbReference>
<protein>
    <submittedName>
        <fullName evidence="1">Uncharacterized protein</fullName>
    </submittedName>
</protein>
<organism evidence="1 2">
    <name type="scientific">Trifolium pratense</name>
    <name type="common">Red clover</name>
    <dbReference type="NCBI Taxonomy" id="57577"/>
    <lineage>
        <taxon>Eukaryota</taxon>
        <taxon>Viridiplantae</taxon>
        <taxon>Streptophyta</taxon>
        <taxon>Embryophyta</taxon>
        <taxon>Tracheophyta</taxon>
        <taxon>Spermatophyta</taxon>
        <taxon>Magnoliopsida</taxon>
        <taxon>eudicotyledons</taxon>
        <taxon>Gunneridae</taxon>
        <taxon>Pentapetalae</taxon>
        <taxon>rosids</taxon>
        <taxon>fabids</taxon>
        <taxon>Fabales</taxon>
        <taxon>Fabaceae</taxon>
        <taxon>Papilionoideae</taxon>
        <taxon>50 kb inversion clade</taxon>
        <taxon>NPAAA clade</taxon>
        <taxon>Hologalegina</taxon>
        <taxon>IRL clade</taxon>
        <taxon>Trifolieae</taxon>
        <taxon>Trifolium</taxon>
    </lineage>
</organism>
<reference evidence="1" key="1">
    <citation type="submission" date="2023-10" db="EMBL/GenBank/DDBJ databases">
        <authorList>
            <person name="Rodriguez Cubillos JULIANA M."/>
            <person name="De Vega J."/>
        </authorList>
    </citation>
    <scope>NUCLEOTIDE SEQUENCE</scope>
</reference>
<accession>A0ACB0M660</accession>
<name>A0ACB0M660_TRIPR</name>